<feature type="non-terminal residue" evidence="2">
    <location>
        <position position="56"/>
    </location>
</feature>
<comment type="caution">
    <text evidence="2">The sequence shown here is derived from an EMBL/GenBank/DDBJ whole genome shotgun (WGS) entry which is preliminary data.</text>
</comment>
<dbReference type="GO" id="GO:0016301">
    <property type="term" value="F:kinase activity"/>
    <property type="evidence" value="ECO:0007669"/>
    <property type="project" value="InterPro"/>
</dbReference>
<reference evidence="2" key="1">
    <citation type="journal article" date="2020" name="mSystems">
        <title>Genome- and Community-Level Interaction Insights into Carbon Utilization and Element Cycling Functions of Hydrothermarchaeota in Hydrothermal Sediment.</title>
        <authorList>
            <person name="Zhou Z."/>
            <person name="Liu Y."/>
            <person name="Xu W."/>
            <person name="Pan J."/>
            <person name="Luo Z.H."/>
            <person name="Li M."/>
        </authorList>
    </citation>
    <scope>NUCLEOTIDE SEQUENCE [LARGE SCALE GENOMIC DNA]</scope>
    <source>
        <strain evidence="2">HyVt-329</strain>
    </source>
</reference>
<dbReference type="InterPro" id="IPR043129">
    <property type="entry name" value="ATPase_NBD"/>
</dbReference>
<dbReference type="AlphaFoldDB" id="A0A7C1M7L1"/>
<dbReference type="EMBL" id="DRFT01000143">
    <property type="protein sequence ID" value="HDZ49977.1"/>
    <property type="molecule type" value="Genomic_DNA"/>
</dbReference>
<name>A0A7C1M7L1_UNCAE</name>
<accession>A0A7C1M7L1</accession>
<evidence type="ECO:0000313" key="2">
    <source>
        <dbReference type="EMBL" id="HDZ49977.1"/>
    </source>
</evidence>
<sequence length="56" mass="6088">MADYLVGTDIGTGGTKSVLIDGEGKVLGSHYVEYPLIIPRPGWAEHKPGWYWSAVV</sequence>
<organism evidence="2">
    <name type="scientific">Aerophobetes bacterium</name>
    <dbReference type="NCBI Taxonomy" id="2030807"/>
    <lineage>
        <taxon>Bacteria</taxon>
        <taxon>Candidatus Aerophobota</taxon>
    </lineage>
</organism>
<dbReference type="Gene3D" id="3.30.420.40">
    <property type="match status" value="1"/>
</dbReference>
<gene>
    <name evidence="2" type="ORF">ENH69_02005</name>
</gene>
<dbReference type="InterPro" id="IPR018484">
    <property type="entry name" value="FGGY_N"/>
</dbReference>
<dbReference type="Proteomes" id="UP000885667">
    <property type="component" value="Unassembled WGS sequence"/>
</dbReference>
<dbReference type="Pfam" id="PF00370">
    <property type="entry name" value="FGGY_N"/>
    <property type="match status" value="1"/>
</dbReference>
<dbReference type="SUPFAM" id="SSF53067">
    <property type="entry name" value="Actin-like ATPase domain"/>
    <property type="match status" value="1"/>
</dbReference>
<feature type="domain" description="Carbohydrate kinase FGGY N-terminal" evidence="1">
    <location>
        <begin position="4"/>
        <end position="55"/>
    </location>
</feature>
<dbReference type="GO" id="GO:0005975">
    <property type="term" value="P:carbohydrate metabolic process"/>
    <property type="evidence" value="ECO:0007669"/>
    <property type="project" value="InterPro"/>
</dbReference>
<protein>
    <recommendedName>
        <fullName evidence="1">Carbohydrate kinase FGGY N-terminal domain-containing protein</fullName>
    </recommendedName>
</protein>
<evidence type="ECO:0000259" key="1">
    <source>
        <dbReference type="Pfam" id="PF00370"/>
    </source>
</evidence>
<proteinExistence type="predicted"/>